<dbReference type="PANTHER" id="PTHR47128">
    <property type="match status" value="1"/>
</dbReference>
<gene>
    <name evidence="4" type="ORF">BD833_109199</name>
</gene>
<dbReference type="Gene3D" id="3.40.50.720">
    <property type="entry name" value="NAD(P)-binding Rossmann-like Domain"/>
    <property type="match status" value="1"/>
</dbReference>
<dbReference type="InterPro" id="IPR016040">
    <property type="entry name" value="NAD(P)-bd_dom"/>
</dbReference>
<evidence type="ECO:0000313" key="4">
    <source>
        <dbReference type="EMBL" id="TYP86594.1"/>
    </source>
</evidence>
<dbReference type="GO" id="GO:0015979">
    <property type="term" value="P:photosynthesis"/>
    <property type="evidence" value="ECO:0007669"/>
    <property type="project" value="UniProtKB-KW"/>
</dbReference>
<evidence type="ECO:0000259" key="3">
    <source>
        <dbReference type="Pfam" id="PF13460"/>
    </source>
</evidence>
<keyword evidence="1" id="KW-0602">Photosynthesis</keyword>
<dbReference type="SUPFAM" id="SSF51735">
    <property type="entry name" value="NAD(P)-binding Rossmann-fold domains"/>
    <property type="match status" value="1"/>
</dbReference>
<feature type="domain" description="NAD(P)-binding" evidence="3">
    <location>
        <begin position="8"/>
        <end position="133"/>
    </location>
</feature>
<accession>A0A5S5CU38</accession>
<keyword evidence="5" id="KW-1185">Reference proteome</keyword>
<evidence type="ECO:0000313" key="5">
    <source>
        <dbReference type="Proteomes" id="UP000322499"/>
    </source>
</evidence>
<dbReference type="Proteomes" id="UP000322499">
    <property type="component" value="Unassembled WGS sequence"/>
</dbReference>
<keyword evidence="2" id="KW-0604">Photosystem II</keyword>
<proteinExistence type="predicted"/>
<dbReference type="InterPro" id="IPR036291">
    <property type="entry name" value="NAD(P)-bd_dom_sf"/>
</dbReference>
<protein>
    <submittedName>
        <fullName evidence="4">Uncharacterized protein YbjT (DUF2867 family)</fullName>
    </submittedName>
</protein>
<evidence type="ECO:0000256" key="2">
    <source>
        <dbReference type="ARBA" id="ARBA00023276"/>
    </source>
</evidence>
<organism evidence="4 5">
    <name type="scientific">Blastococcus xanthinilyticus</name>
    <dbReference type="NCBI Taxonomy" id="1564164"/>
    <lineage>
        <taxon>Bacteria</taxon>
        <taxon>Bacillati</taxon>
        <taxon>Actinomycetota</taxon>
        <taxon>Actinomycetes</taxon>
        <taxon>Geodermatophilales</taxon>
        <taxon>Geodermatophilaceae</taxon>
        <taxon>Blastococcus</taxon>
    </lineage>
</organism>
<comment type="caution">
    <text evidence="4">The sequence shown here is derived from an EMBL/GenBank/DDBJ whole genome shotgun (WGS) entry which is preliminary data.</text>
</comment>
<sequence>MAMILVTGATGTLGVPTVDRLAAAGHDVRALSRRSGPGLVTGDLLTGEGIDAAVNGVDTVVHLATGLRRKDVVIARTLLDASRRAGVEHLLLISIVGIDHIPLGYYRDKVEIERLVADSGVPHTILRATQFHTLVDQLFTVQRRLPVLLAPSFRVQPIAPSEVADRLVELASSAPAGRVPDIGGPAVRPLPELAQVWATARGIRRRVVPARLPGRVFAGYRAGHDLVPGPPYGRVTFEEYLAAR</sequence>
<name>A0A5S5CU38_9ACTN</name>
<dbReference type="InterPro" id="IPR044256">
    <property type="entry name" value="HCF244-like"/>
</dbReference>
<dbReference type="Pfam" id="PF13460">
    <property type="entry name" value="NAD_binding_10"/>
    <property type="match status" value="1"/>
</dbReference>
<reference evidence="4 5" key="1">
    <citation type="submission" date="2019-07" db="EMBL/GenBank/DDBJ databases">
        <title>Genomic Encyclopedia of Archaeal and Bacterial Type Strains, Phase II (KMG-II): from individual species to whole genera.</title>
        <authorList>
            <person name="Goeker M."/>
        </authorList>
    </citation>
    <scope>NUCLEOTIDE SEQUENCE [LARGE SCALE GENOMIC DNA]</scope>
    <source>
        <strain evidence="4 5">DSM 46842</strain>
    </source>
</reference>
<dbReference type="AlphaFoldDB" id="A0A5S5CU38"/>
<dbReference type="GO" id="GO:0009523">
    <property type="term" value="C:photosystem II"/>
    <property type="evidence" value="ECO:0007669"/>
    <property type="project" value="UniProtKB-KW"/>
</dbReference>
<dbReference type="EMBL" id="VNHW01000009">
    <property type="protein sequence ID" value="TYP86594.1"/>
    <property type="molecule type" value="Genomic_DNA"/>
</dbReference>
<dbReference type="PANTHER" id="PTHR47128:SF2">
    <property type="entry name" value="PROTEIN HIGH CHLOROPHYLL FLUORESCENCE PHENOTYPE 244, CHLOROPLASTIC"/>
    <property type="match status" value="1"/>
</dbReference>
<evidence type="ECO:0000256" key="1">
    <source>
        <dbReference type="ARBA" id="ARBA00022531"/>
    </source>
</evidence>